<evidence type="ECO:0000313" key="3">
    <source>
        <dbReference type="Proteomes" id="UP000316621"/>
    </source>
</evidence>
<evidence type="ECO:0000256" key="1">
    <source>
        <dbReference type="SAM" id="MobiDB-lite"/>
    </source>
</evidence>
<feature type="region of interest" description="Disordered" evidence="1">
    <location>
        <begin position="96"/>
        <end position="149"/>
    </location>
</feature>
<gene>
    <name evidence="2" type="ORF">C5167_021129</name>
</gene>
<evidence type="ECO:0000313" key="2">
    <source>
        <dbReference type="EMBL" id="RZC52698.1"/>
    </source>
</evidence>
<name>A0A4Y7IYW5_PAPSO</name>
<dbReference type="EMBL" id="CM010716">
    <property type="protein sequence ID" value="RZC52698.1"/>
    <property type="molecule type" value="Genomic_DNA"/>
</dbReference>
<accession>A0A4Y7IYW5</accession>
<proteinExistence type="predicted"/>
<keyword evidence="3" id="KW-1185">Reference proteome</keyword>
<feature type="compositionally biased region" description="Basic and acidic residues" evidence="1">
    <location>
        <begin position="114"/>
        <end position="127"/>
    </location>
</feature>
<organism evidence="2 3">
    <name type="scientific">Papaver somniferum</name>
    <name type="common">Opium poppy</name>
    <dbReference type="NCBI Taxonomy" id="3469"/>
    <lineage>
        <taxon>Eukaryota</taxon>
        <taxon>Viridiplantae</taxon>
        <taxon>Streptophyta</taxon>
        <taxon>Embryophyta</taxon>
        <taxon>Tracheophyta</taxon>
        <taxon>Spermatophyta</taxon>
        <taxon>Magnoliopsida</taxon>
        <taxon>Ranunculales</taxon>
        <taxon>Papaveraceae</taxon>
        <taxon>Papaveroideae</taxon>
        <taxon>Papaver</taxon>
    </lineage>
</organism>
<sequence>MASHRLSKMHLEWLAWLANSNPKTRAEFTLHPHPAVCYFRSGNLTTLEARGYFNSEEEEEDHDQLNFWKELNPLSGSQKILEGQIDYTSVHARNPRPDVVNVNPAPNLPGNNVHCEDSGRRMDESRPDKKRHSVLESPKQQGPNVNTFEDPFVFTGIIKESSLTAANLYDNSNSEEDAFEN</sequence>
<dbReference type="Gramene" id="RZC52698">
    <property type="protein sequence ID" value="RZC52698"/>
    <property type="gene ID" value="C5167_021129"/>
</dbReference>
<dbReference type="Proteomes" id="UP000316621">
    <property type="component" value="Chromosome 2"/>
</dbReference>
<feature type="compositionally biased region" description="Polar residues" evidence="1">
    <location>
        <begin position="138"/>
        <end position="147"/>
    </location>
</feature>
<dbReference type="AlphaFoldDB" id="A0A4Y7IYW5"/>
<protein>
    <submittedName>
        <fullName evidence="2">Uncharacterized protein</fullName>
    </submittedName>
</protein>
<reference evidence="2 3" key="1">
    <citation type="journal article" date="2018" name="Science">
        <title>The opium poppy genome and morphinan production.</title>
        <authorList>
            <person name="Guo L."/>
            <person name="Winzer T."/>
            <person name="Yang X."/>
            <person name="Li Y."/>
            <person name="Ning Z."/>
            <person name="He Z."/>
            <person name="Teodor R."/>
            <person name="Lu Y."/>
            <person name="Bowser T.A."/>
            <person name="Graham I.A."/>
            <person name="Ye K."/>
        </authorList>
    </citation>
    <scope>NUCLEOTIDE SEQUENCE [LARGE SCALE GENOMIC DNA]</scope>
    <source>
        <strain evidence="3">cv. HN1</strain>
        <tissue evidence="2">Leaves</tissue>
    </source>
</reference>